<proteinExistence type="predicted"/>
<evidence type="ECO:0000313" key="2">
    <source>
        <dbReference type="EMBL" id="KAI6784193.1"/>
    </source>
</evidence>
<dbReference type="EMBL" id="JAGIXG020000005">
    <property type="protein sequence ID" value="KAI6784193.1"/>
    <property type="molecule type" value="Genomic_DNA"/>
</dbReference>
<sequence>MRRRLPIVVLAAAASATTTTDLKGLREKLPACSLACIVKEVSPCLVSDGCSFEDITDTAAAVAGACADLIAAGTTAQATPSSSQAVSQTTSEPVGEPTPGSAASYGAGIVGVVLLAVAAAM</sequence>
<dbReference type="GeneID" id="75831225"/>
<dbReference type="OrthoDB" id="3767534at2759"/>
<name>A0A9P9Y6X5_9HYPO</name>
<evidence type="ECO:0000256" key="1">
    <source>
        <dbReference type="SAM" id="MobiDB-lite"/>
    </source>
</evidence>
<evidence type="ECO:0000313" key="3">
    <source>
        <dbReference type="Proteomes" id="UP001055219"/>
    </source>
</evidence>
<accession>A0A9P9Y6X5</accession>
<protein>
    <recommendedName>
        <fullName evidence="4">Extracellular membrane protein CFEM domain-containing protein</fullName>
    </recommendedName>
</protein>
<feature type="compositionally biased region" description="Polar residues" evidence="1">
    <location>
        <begin position="78"/>
        <end position="92"/>
    </location>
</feature>
<gene>
    <name evidence="2" type="ORF">J7T54_004739</name>
</gene>
<comment type="caution">
    <text evidence="2">The sequence shown here is derived from an EMBL/GenBank/DDBJ whole genome shotgun (WGS) entry which is preliminary data.</text>
</comment>
<keyword evidence="3" id="KW-1185">Reference proteome</keyword>
<feature type="region of interest" description="Disordered" evidence="1">
    <location>
        <begin position="78"/>
        <end position="99"/>
    </location>
</feature>
<organism evidence="2 3">
    <name type="scientific">Emericellopsis cladophorae</name>
    <dbReference type="NCBI Taxonomy" id="2686198"/>
    <lineage>
        <taxon>Eukaryota</taxon>
        <taxon>Fungi</taxon>
        <taxon>Dikarya</taxon>
        <taxon>Ascomycota</taxon>
        <taxon>Pezizomycotina</taxon>
        <taxon>Sordariomycetes</taxon>
        <taxon>Hypocreomycetidae</taxon>
        <taxon>Hypocreales</taxon>
        <taxon>Bionectriaceae</taxon>
        <taxon>Emericellopsis</taxon>
    </lineage>
</organism>
<dbReference type="Proteomes" id="UP001055219">
    <property type="component" value="Unassembled WGS sequence"/>
</dbReference>
<dbReference type="RefSeq" id="XP_051365049.1">
    <property type="nucleotide sequence ID" value="XM_051503425.1"/>
</dbReference>
<dbReference type="AlphaFoldDB" id="A0A9P9Y6X5"/>
<evidence type="ECO:0008006" key="4">
    <source>
        <dbReference type="Google" id="ProtNLM"/>
    </source>
</evidence>
<reference evidence="2" key="1">
    <citation type="journal article" date="2021" name="J Fungi (Basel)">
        <title>Genomic and Metabolomic Analyses of the Marine Fungus Emericellopsis cladophorae: Insights into Saltwater Adaptability Mechanisms and Its Biosynthetic Potential.</title>
        <authorList>
            <person name="Goncalves M.F.M."/>
            <person name="Hilario S."/>
            <person name="Van de Peer Y."/>
            <person name="Esteves A.C."/>
            <person name="Alves A."/>
        </authorList>
    </citation>
    <scope>NUCLEOTIDE SEQUENCE</scope>
    <source>
        <strain evidence="2">MUM 19.33</strain>
    </source>
</reference>
<reference evidence="2" key="2">
    <citation type="submission" date="2022-07" db="EMBL/GenBank/DDBJ databases">
        <authorList>
            <person name="Goncalves M.F.M."/>
            <person name="Hilario S."/>
            <person name="Van De Peer Y."/>
            <person name="Esteves A.C."/>
            <person name="Alves A."/>
        </authorList>
    </citation>
    <scope>NUCLEOTIDE SEQUENCE</scope>
    <source>
        <strain evidence="2">MUM 19.33</strain>
    </source>
</reference>